<gene>
    <name evidence="2" type="ORF">HVS_02160</name>
</gene>
<evidence type="ECO:0000313" key="2">
    <source>
        <dbReference type="EMBL" id="AUG56389.1"/>
    </source>
</evidence>
<dbReference type="Proteomes" id="UP000233534">
    <property type="component" value="Chromosome"/>
</dbReference>
<keyword evidence="3" id="KW-1185">Reference proteome</keyword>
<dbReference type="Pfam" id="PF07833">
    <property type="entry name" value="Cu_amine_oxidN1"/>
    <property type="match status" value="1"/>
</dbReference>
<dbReference type="KEGG" id="hsc:HVS_02160"/>
<evidence type="ECO:0000259" key="1">
    <source>
        <dbReference type="Pfam" id="PF07833"/>
    </source>
</evidence>
<dbReference type="InterPro" id="IPR036582">
    <property type="entry name" value="Mao_N_sf"/>
</dbReference>
<dbReference type="RefSeq" id="WP_101298795.1">
    <property type="nucleotide sequence ID" value="NZ_CP025197.1"/>
</dbReference>
<name>A0A2K9DZ09_9FIRM</name>
<reference evidence="2 3" key="1">
    <citation type="submission" date="2017-12" db="EMBL/GenBank/DDBJ databases">
        <title>Complete genome sequence of Herbivorax saccincola GGR1, a novel Cellulosome-producing hydrolytic bacterium in a thermophilic biogas plant, established by Illumina and Nanopore MinION sequencing.</title>
        <authorList>
            <person name="Pechtl A."/>
            <person name="Ruckert C."/>
            <person name="Koeck D.E."/>
            <person name="Maus I."/>
            <person name="Winkler A."/>
            <person name="Kalinowski J."/>
            <person name="Puhler A."/>
            <person name="Schwarz W.W."/>
            <person name="Zverlov V.V."/>
            <person name="Schluter A."/>
            <person name="Liebl W."/>
        </authorList>
    </citation>
    <scope>NUCLEOTIDE SEQUENCE [LARGE SCALE GENOMIC DNA]</scope>
    <source>
        <strain evidence="3">SR1</strain>
    </source>
</reference>
<organism evidence="2 3">
    <name type="scientific">Acetivibrio saccincola</name>
    <dbReference type="NCBI Taxonomy" id="1677857"/>
    <lineage>
        <taxon>Bacteria</taxon>
        <taxon>Bacillati</taxon>
        <taxon>Bacillota</taxon>
        <taxon>Clostridia</taxon>
        <taxon>Eubacteriales</taxon>
        <taxon>Oscillospiraceae</taxon>
        <taxon>Acetivibrio</taxon>
    </lineage>
</organism>
<protein>
    <recommendedName>
        <fullName evidence="1">Copper amine oxidase-like N-terminal domain-containing protein</fullName>
    </recommendedName>
</protein>
<dbReference type="SUPFAM" id="SSF55383">
    <property type="entry name" value="Copper amine oxidase, domain N"/>
    <property type="match status" value="1"/>
</dbReference>
<feature type="domain" description="Copper amine oxidase-like N-terminal" evidence="1">
    <location>
        <begin position="32"/>
        <end position="141"/>
    </location>
</feature>
<dbReference type="AlphaFoldDB" id="A0A2K9DZ09"/>
<evidence type="ECO:0000313" key="3">
    <source>
        <dbReference type="Proteomes" id="UP000233534"/>
    </source>
</evidence>
<dbReference type="Gene3D" id="3.30.457.10">
    <property type="entry name" value="Copper amine oxidase-like, N-terminal domain"/>
    <property type="match status" value="1"/>
</dbReference>
<proteinExistence type="predicted"/>
<sequence length="328" mass="36559">MKKIAFILVLITVVSTILTVNIFAAKIPLRVVVNGNRINFPDAQPFIDEIGRTQVPVRFVSEALGADVGWDGKTKTVTIEQGRNKITLVVGKSDYTVNGKTMEMDTTVLLLEDRTFVPVRFVSEGLGANVEWNASIRTVYITTGGTVPTPSPEEGEIRYYDGIAFNPATDVDEFGRMTIEKSQEFLLKMADQLAFVKENGKYYIVGEYPEIPEEFEWSLGIGIILKSGAKRSFAPGTRVPGFDIPREGTFKKDTTGLIDINDIEGFNIVIAVRNKEIKEDLGILNIVYVIDGALSDGTTRRANFVPESATDQRISYTDIFNFEKMFQW</sequence>
<accession>A0A2K9DZ09</accession>
<dbReference type="EMBL" id="CP025197">
    <property type="protein sequence ID" value="AUG56389.1"/>
    <property type="molecule type" value="Genomic_DNA"/>
</dbReference>
<dbReference type="InterPro" id="IPR012854">
    <property type="entry name" value="Cu_amine_oxidase-like_N"/>
</dbReference>